<keyword evidence="3" id="KW-1185">Reference proteome</keyword>
<feature type="compositionally biased region" description="Low complexity" evidence="1">
    <location>
        <begin position="61"/>
        <end position="79"/>
    </location>
</feature>
<name>W6MXN1_9ASCO</name>
<dbReference type="HOGENOM" id="CLU_1845404_0_0_1"/>
<evidence type="ECO:0000256" key="1">
    <source>
        <dbReference type="SAM" id="MobiDB-lite"/>
    </source>
</evidence>
<evidence type="ECO:0000313" key="3">
    <source>
        <dbReference type="Proteomes" id="UP000019384"/>
    </source>
</evidence>
<protein>
    <submittedName>
        <fullName evidence="2">Uncharacterized protein</fullName>
    </submittedName>
</protein>
<feature type="region of interest" description="Disordered" evidence="1">
    <location>
        <begin position="59"/>
        <end position="79"/>
    </location>
</feature>
<accession>W6MXN1</accession>
<organism evidence="2 3">
    <name type="scientific">Kuraishia capsulata CBS 1993</name>
    <dbReference type="NCBI Taxonomy" id="1382522"/>
    <lineage>
        <taxon>Eukaryota</taxon>
        <taxon>Fungi</taxon>
        <taxon>Dikarya</taxon>
        <taxon>Ascomycota</taxon>
        <taxon>Saccharomycotina</taxon>
        <taxon>Pichiomycetes</taxon>
        <taxon>Pichiales</taxon>
        <taxon>Pichiaceae</taxon>
        <taxon>Kuraishia</taxon>
    </lineage>
</organism>
<dbReference type="Proteomes" id="UP000019384">
    <property type="component" value="Unassembled WGS sequence"/>
</dbReference>
<dbReference type="EMBL" id="HG793130">
    <property type="protein sequence ID" value="CDK29180.1"/>
    <property type="molecule type" value="Genomic_DNA"/>
</dbReference>
<evidence type="ECO:0000313" key="2">
    <source>
        <dbReference type="EMBL" id="CDK29180.1"/>
    </source>
</evidence>
<dbReference type="RefSeq" id="XP_022461169.1">
    <property type="nucleotide sequence ID" value="XM_022606325.1"/>
</dbReference>
<proteinExistence type="predicted"/>
<reference evidence="2" key="2">
    <citation type="submission" date="2014-02" db="EMBL/GenBank/DDBJ databases">
        <title>Complete DNA sequence of /Kuraishia capsulata/ illustrates novel genomic features among budding yeasts (/Saccharomycotina/).</title>
        <authorList>
            <person name="Morales L."/>
            <person name="Noel B."/>
            <person name="Porcel B."/>
            <person name="Marcet-Houben M."/>
            <person name="Hullo M-F."/>
            <person name="Sacerdot C."/>
            <person name="Tekaia F."/>
            <person name="Leh-Louis V."/>
            <person name="Despons L."/>
            <person name="Khanna V."/>
            <person name="Aury J-M."/>
            <person name="Barbe V."/>
            <person name="Couloux A."/>
            <person name="Labadie K."/>
            <person name="Pelletier E."/>
            <person name="Souciet J-L."/>
            <person name="Boekhout T."/>
            <person name="Gabaldon T."/>
            <person name="Wincker P."/>
            <person name="Dujon B."/>
        </authorList>
    </citation>
    <scope>NUCLEOTIDE SEQUENCE</scope>
    <source>
        <strain evidence="2">CBS 1993</strain>
    </source>
</reference>
<dbReference type="AlphaFoldDB" id="W6MXN1"/>
<sequence>MSSMAPSWILDLSFGTANFTSFGCITKPFTWDSAGISPFISAVSSASLSSDPVANDGLGMGISTSSPPRSSSSIISGTASTTNPPVPLTISHNSFLSCKTVASLAIDTKIVYVFLLRRRVRGILLAFLGGCGIGPRAFS</sequence>
<dbReference type="GeneID" id="34522557"/>
<reference evidence="2" key="1">
    <citation type="submission" date="2013-12" db="EMBL/GenBank/DDBJ databases">
        <authorList>
            <person name="Genoscope - CEA"/>
        </authorList>
    </citation>
    <scope>NUCLEOTIDE SEQUENCE</scope>
    <source>
        <strain evidence="2">CBS 1993</strain>
    </source>
</reference>
<gene>
    <name evidence="2" type="ORF">KUCA_T00005167001</name>
</gene>